<gene>
    <name evidence="2" type="ORF">NAEGRDRAFT_34114</name>
</gene>
<dbReference type="GeneID" id="8862197"/>
<dbReference type="SUPFAM" id="SSF56801">
    <property type="entry name" value="Acetyl-CoA synthetase-like"/>
    <property type="match status" value="1"/>
</dbReference>
<dbReference type="GO" id="GO:0004467">
    <property type="term" value="F:long-chain fatty acid-CoA ligase activity"/>
    <property type="evidence" value="ECO:0007669"/>
    <property type="project" value="TreeGrafter"/>
</dbReference>
<organism evidence="3">
    <name type="scientific">Naegleria gruberi</name>
    <name type="common">Amoeba</name>
    <dbReference type="NCBI Taxonomy" id="5762"/>
    <lineage>
        <taxon>Eukaryota</taxon>
        <taxon>Discoba</taxon>
        <taxon>Heterolobosea</taxon>
        <taxon>Tetramitia</taxon>
        <taxon>Eutetramitia</taxon>
        <taxon>Vahlkampfiidae</taxon>
        <taxon>Naegleria</taxon>
    </lineage>
</organism>
<evidence type="ECO:0000259" key="1">
    <source>
        <dbReference type="Pfam" id="PF00501"/>
    </source>
</evidence>
<dbReference type="GO" id="GO:0016020">
    <property type="term" value="C:membrane"/>
    <property type="evidence" value="ECO:0007669"/>
    <property type="project" value="TreeGrafter"/>
</dbReference>
<sequence>MDKILEDFQLIQPVTLSTTPRFYNTLLAEYQSRLKRNASSSEPVSEFLILNNFKNILGGRITSIVTGGAATSPEVIKFLRDCFKVPVFNGYASTECGSIGWIDRGELEQVYITDKTKKDNENLPSHMLLVDGVTIKLENVPELSYYITDQPNARGEICVKSEDCIPGYYRDAQKTSELIDSEGFYHTGDIGEISKSTYKVKVIDRRKNIFKLAQGEFVAPENLENLFISKSHFIDQMFLYGNSFRSFMVAVIVPKNVPILQEQVATVLKEQNLPVPDAMDLSRGSVAYQIIQKEIITAAREGKLESYESPKAFIIDLEKFTPDNGKLTSSYKICRPALNKAYKEALDKLY</sequence>
<evidence type="ECO:0000313" key="2">
    <source>
        <dbReference type="EMBL" id="EFC43692.1"/>
    </source>
</evidence>
<feature type="domain" description="AMP-dependent synthetase/ligase" evidence="1">
    <location>
        <begin position="4"/>
        <end position="169"/>
    </location>
</feature>
<dbReference type="OrthoDB" id="1700726at2759"/>
<dbReference type="RefSeq" id="XP_002676436.1">
    <property type="nucleotide sequence ID" value="XM_002676390.1"/>
</dbReference>
<dbReference type="GO" id="GO:0005783">
    <property type="term" value="C:endoplasmic reticulum"/>
    <property type="evidence" value="ECO:0007669"/>
    <property type="project" value="TreeGrafter"/>
</dbReference>
<dbReference type="OMA" id="ENTCLAT"/>
<dbReference type="VEuPathDB" id="AmoebaDB:NAEGRDRAFT_34114"/>
<dbReference type="STRING" id="5762.D2VHJ9"/>
<dbReference type="InParanoid" id="D2VHJ9"/>
<dbReference type="Gene3D" id="3.40.50.12780">
    <property type="entry name" value="N-terminal domain of ligase-like"/>
    <property type="match status" value="1"/>
</dbReference>
<dbReference type="Proteomes" id="UP000006671">
    <property type="component" value="Unassembled WGS sequence"/>
</dbReference>
<dbReference type="InterPro" id="IPR042099">
    <property type="entry name" value="ANL_N_sf"/>
</dbReference>
<dbReference type="Pfam" id="PF00501">
    <property type="entry name" value="AMP-binding"/>
    <property type="match status" value="1"/>
</dbReference>
<dbReference type="AlphaFoldDB" id="D2VHJ9"/>
<evidence type="ECO:0000313" key="3">
    <source>
        <dbReference type="Proteomes" id="UP000006671"/>
    </source>
</evidence>
<reference evidence="2 3" key="1">
    <citation type="journal article" date="2010" name="Cell">
        <title>The genome of Naegleria gruberi illuminates early eukaryotic versatility.</title>
        <authorList>
            <person name="Fritz-Laylin L.K."/>
            <person name="Prochnik S.E."/>
            <person name="Ginger M.L."/>
            <person name="Dacks J.B."/>
            <person name="Carpenter M.L."/>
            <person name="Field M.C."/>
            <person name="Kuo A."/>
            <person name="Paredez A."/>
            <person name="Chapman J."/>
            <person name="Pham J."/>
            <person name="Shu S."/>
            <person name="Neupane R."/>
            <person name="Cipriano M."/>
            <person name="Mancuso J."/>
            <person name="Tu H."/>
            <person name="Salamov A."/>
            <person name="Lindquist E."/>
            <person name="Shapiro H."/>
            <person name="Lucas S."/>
            <person name="Grigoriev I.V."/>
            <person name="Cande W.Z."/>
            <person name="Fulton C."/>
            <person name="Rokhsar D.S."/>
            <person name="Dawson S.C."/>
        </authorList>
    </citation>
    <scope>NUCLEOTIDE SEQUENCE [LARGE SCALE GENOMIC DNA]</scope>
    <source>
        <strain evidence="2 3">NEG-M</strain>
    </source>
</reference>
<accession>D2VHJ9</accession>
<keyword evidence="3" id="KW-1185">Reference proteome</keyword>
<dbReference type="eggNOG" id="KOG1256">
    <property type="taxonomic scope" value="Eukaryota"/>
</dbReference>
<name>D2VHJ9_NAEGR</name>
<protein>
    <submittedName>
        <fullName evidence="2">Predicted protein</fullName>
    </submittedName>
</protein>
<dbReference type="PANTHER" id="PTHR43272">
    <property type="entry name" value="LONG-CHAIN-FATTY-ACID--COA LIGASE"/>
    <property type="match status" value="1"/>
</dbReference>
<feature type="non-terminal residue" evidence="2">
    <location>
        <position position="350"/>
    </location>
</feature>
<dbReference type="EMBL" id="GG738872">
    <property type="protein sequence ID" value="EFC43692.1"/>
    <property type="molecule type" value="Genomic_DNA"/>
</dbReference>
<dbReference type="KEGG" id="ngr:NAEGRDRAFT_34114"/>
<proteinExistence type="predicted"/>
<dbReference type="PANTHER" id="PTHR43272:SF91">
    <property type="entry name" value="CARRIER DOMAIN-CONTAINING PROTEIN"/>
    <property type="match status" value="1"/>
</dbReference>
<dbReference type="InterPro" id="IPR000873">
    <property type="entry name" value="AMP-dep_synth/lig_dom"/>
</dbReference>